<dbReference type="OrthoDB" id="6284270at2759"/>
<evidence type="ECO:0000313" key="3">
    <source>
        <dbReference type="EMBL" id="VDD75984.1"/>
    </source>
</evidence>
<keyword evidence="2" id="KW-1133">Transmembrane helix</keyword>
<keyword evidence="2" id="KW-0472">Membrane</keyword>
<organism evidence="3 4">
    <name type="scientific">Mesocestoides corti</name>
    <name type="common">Flatworm</name>
    <dbReference type="NCBI Taxonomy" id="53468"/>
    <lineage>
        <taxon>Eukaryota</taxon>
        <taxon>Metazoa</taxon>
        <taxon>Spiralia</taxon>
        <taxon>Lophotrochozoa</taxon>
        <taxon>Platyhelminthes</taxon>
        <taxon>Cestoda</taxon>
        <taxon>Eucestoda</taxon>
        <taxon>Cyclophyllidea</taxon>
        <taxon>Mesocestoididae</taxon>
        <taxon>Mesocestoides</taxon>
    </lineage>
</organism>
<gene>
    <name evidence="3" type="ORF">MCOS_LOCUS1987</name>
</gene>
<evidence type="ECO:0000313" key="4">
    <source>
        <dbReference type="Proteomes" id="UP000267029"/>
    </source>
</evidence>
<keyword evidence="4" id="KW-1185">Reference proteome</keyword>
<feature type="compositionally biased region" description="Basic and acidic residues" evidence="1">
    <location>
        <begin position="556"/>
        <end position="572"/>
    </location>
</feature>
<feature type="region of interest" description="Disordered" evidence="1">
    <location>
        <begin position="407"/>
        <end position="640"/>
    </location>
</feature>
<sequence>MDKASDFGSEDCRFESCQGRSHLFRLYIHFHSNRRVIVEVVVLFAHHGHTCHTASCLSLEITAPSYLYTPPTHSLTHPLTRASLALPNPHVPAAPCIPYLVSPRLASPRLASPHRDLNVVVVIVNVVFASTLLLLLLPPPPPPPSLSPPPVRCPKPRLSQSPVSTPLNPMAVCRDLACSADAQASVAQWLEHWSCKPGVGSSILPGGTCFDIAALLPPILSLLSTFYTQQSCCHMLRLPDCVQHFHPVREAIALATAAATVHADAAAAAAADTYDALARTHTTCDSLPPPVGDHTVAPCVHHVEEEAASASTAQGAMRHWLEHWSSKPGVESSILSGGSPPLIFVAPFFVFYKHAHKSPLALLSIGLLSLSKRVSKMGSLLSKQSPSQGPQTEGRETAFQQFTNSIRRSIRVKRQTPSHATPHAPSEQTDKCPTELQKPGARVRSTIPESFRQSGSADATPAPASASSPVREVQPPPATTPQTRSSAVVEDKPKSPTVQTPSKETKPESEEHLDTNKAMAVLKEAITVRSENQNQRKSSSSSLSNDEATKPAVEGHPTESKCTPKDESEDVKTASTEGEGIKHVENILGKLATDDKEEDSSSESEKAQKPAISLMAALEKRKNAAKSDSPTSSPSISPGVSNVLESIASVSTTAKSQEAVSFMSTLVAPQQHSNGEEAD</sequence>
<feature type="compositionally biased region" description="Low complexity" evidence="1">
    <location>
        <begin position="627"/>
        <end position="640"/>
    </location>
</feature>
<dbReference type="EMBL" id="UXSR01000293">
    <property type="protein sequence ID" value="VDD75984.1"/>
    <property type="molecule type" value="Genomic_DNA"/>
</dbReference>
<dbReference type="Proteomes" id="UP000267029">
    <property type="component" value="Unassembled WGS sequence"/>
</dbReference>
<evidence type="ECO:0000256" key="1">
    <source>
        <dbReference type="SAM" id="MobiDB-lite"/>
    </source>
</evidence>
<feature type="compositionally biased region" description="Basic and acidic residues" evidence="1">
    <location>
        <begin position="503"/>
        <end position="515"/>
    </location>
</feature>
<reference evidence="3 4" key="1">
    <citation type="submission" date="2018-10" db="EMBL/GenBank/DDBJ databases">
        <authorList>
            <consortium name="Pathogen Informatics"/>
        </authorList>
    </citation>
    <scope>NUCLEOTIDE SEQUENCE [LARGE SCALE GENOMIC DNA]</scope>
</reference>
<proteinExistence type="predicted"/>
<feature type="transmembrane region" description="Helical" evidence="2">
    <location>
        <begin position="117"/>
        <end position="137"/>
    </location>
</feature>
<dbReference type="AntiFam" id="ANF00010">
    <property type="entry name" value="tRNA translation"/>
</dbReference>
<accession>A0A0R3U5I5</accession>
<protein>
    <submittedName>
        <fullName evidence="3">Uncharacterized protein</fullName>
    </submittedName>
</protein>
<keyword evidence="2" id="KW-0812">Transmembrane</keyword>
<name>A0A0R3U5I5_MESCO</name>
<feature type="compositionally biased region" description="Low complexity" evidence="1">
    <location>
        <begin position="454"/>
        <end position="469"/>
    </location>
</feature>
<evidence type="ECO:0000256" key="2">
    <source>
        <dbReference type="SAM" id="Phobius"/>
    </source>
</evidence>
<dbReference type="AlphaFoldDB" id="A0A0R3U5I5"/>